<dbReference type="InterPro" id="IPR023198">
    <property type="entry name" value="PGP-like_dom2"/>
</dbReference>
<reference evidence="1" key="2">
    <citation type="submission" date="2020-09" db="EMBL/GenBank/DDBJ databases">
        <authorList>
            <person name="Sun Q."/>
            <person name="Ohkuma M."/>
        </authorList>
    </citation>
    <scope>NUCLEOTIDE SEQUENCE</scope>
    <source>
        <strain evidence="1">JCM 13064</strain>
    </source>
</reference>
<accession>A0A917VK20</accession>
<comment type="caution">
    <text evidence="1">The sequence shown here is derived from an EMBL/GenBank/DDBJ whole genome shotgun (WGS) entry which is preliminary data.</text>
</comment>
<dbReference type="SUPFAM" id="SSF56784">
    <property type="entry name" value="HAD-like"/>
    <property type="match status" value="1"/>
</dbReference>
<name>A0A917VK20_9ACTN</name>
<sequence length="242" mass="26087">MLWPAITRGWGRSPTRCSGSPNIVPTVCVILCPMAIKALLFDVDGVLLDSSATHRRIWDAWSDMRGLDRDLVWSLTHGRRPEDTVRDVAPGLDPTAERKVLNQLMAEEGDAFPAAPGAVSLLGKLDQRLWALVTSGSRIPVHRRFRLASLPLPPVQIYGEDVEQSKPHPEGYLKAAELLVVDPADCIVIEDTPHGITAGKAAGCTVIAVATTHAPGELTKADHCFPSLAEATSYLLAMISAC</sequence>
<dbReference type="SFLD" id="SFLDG01129">
    <property type="entry name" value="C1.5:_HAD__Beta-PGM__Phosphata"/>
    <property type="match status" value="1"/>
</dbReference>
<dbReference type="PANTHER" id="PTHR43481:SF4">
    <property type="entry name" value="GLYCEROL-1-PHOSPHATE PHOSPHOHYDROLASE 1-RELATED"/>
    <property type="match status" value="1"/>
</dbReference>
<evidence type="ECO:0000313" key="2">
    <source>
        <dbReference type="Proteomes" id="UP000645217"/>
    </source>
</evidence>
<dbReference type="AlphaFoldDB" id="A0A917VK20"/>
<dbReference type="SFLD" id="SFLDS00003">
    <property type="entry name" value="Haloacid_Dehalogenase"/>
    <property type="match status" value="1"/>
</dbReference>
<dbReference type="EMBL" id="BMNT01000020">
    <property type="protein sequence ID" value="GGK92066.1"/>
    <property type="molecule type" value="Genomic_DNA"/>
</dbReference>
<dbReference type="Gene3D" id="3.40.50.1000">
    <property type="entry name" value="HAD superfamily/HAD-like"/>
    <property type="match status" value="1"/>
</dbReference>
<organism evidence="1 2">
    <name type="scientific">Sphaerisporangium melleum</name>
    <dbReference type="NCBI Taxonomy" id="321316"/>
    <lineage>
        <taxon>Bacteria</taxon>
        <taxon>Bacillati</taxon>
        <taxon>Actinomycetota</taxon>
        <taxon>Actinomycetes</taxon>
        <taxon>Streptosporangiales</taxon>
        <taxon>Streptosporangiaceae</taxon>
        <taxon>Sphaerisporangium</taxon>
    </lineage>
</organism>
<keyword evidence="2" id="KW-1185">Reference proteome</keyword>
<dbReference type="NCBIfam" id="TIGR01509">
    <property type="entry name" value="HAD-SF-IA-v3"/>
    <property type="match status" value="1"/>
</dbReference>
<gene>
    <name evidence="1" type="ORF">GCM10007964_38350</name>
</gene>
<dbReference type="Proteomes" id="UP000645217">
    <property type="component" value="Unassembled WGS sequence"/>
</dbReference>
<dbReference type="PANTHER" id="PTHR43481">
    <property type="entry name" value="FRUCTOSE-1-PHOSPHATE PHOSPHATASE"/>
    <property type="match status" value="1"/>
</dbReference>
<protein>
    <recommendedName>
        <fullName evidence="3">HAD family hydrolase</fullName>
    </recommendedName>
</protein>
<dbReference type="InterPro" id="IPR006439">
    <property type="entry name" value="HAD-SF_hydro_IA"/>
</dbReference>
<dbReference type="GO" id="GO:0050308">
    <property type="term" value="F:sugar-phosphatase activity"/>
    <property type="evidence" value="ECO:0007669"/>
    <property type="project" value="TreeGrafter"/>
</dbReference>
<dbReference type="InterPro" id="IPR051806">
    <property type="entry name" value="HAD-like_SPP"/>
</dbReference>
<dbReference type="InterPro" id="IPR023214">
    <property type="entry name" value="HAD_sf"/>
</dbReference>
<reference evidence="1" key="1">
    <citation type="journal article" date="2014" name="Int. J. Syst. Evol. Microbiol.">
        <title>Complete genome sequence of Corynebacterium casei LMG S-19264T (=DSM 44701T), isolated from a smear-ripened cheese.</title>
        <authorList>
            <consortium name="US DOE Joint Genome Institute (JGI-PGF)"/>
            <person name="Walter F."/>
            <person name="Albersmeier A."/>
            <person name="Kalinowski J."/>
            <person name="Ruckert C."/>
        </authorList>
    </citation>
    <scope>NUCLEOTIDE SEQUENCE</scope>
    <source>
        <strain evidence="1">JCM 13064</strain>
    </source>
</reference>
<evidence type="ECO:0008006" key="3">
    <source>
        <dbReference type="Google" id="ProtNLM"/>
    </source>
</evidence>
<dbReference type="Pfam" id="PF00702">
    <property type="entry name" value="Hydrolase"/>
    <property type="match status" value="1"/>
</dbReference>
<evidence type="ECO:0000313" key="1">
    <source>
        <dbReference type="EMBL" id="GGK92066.1"/>
    </source>
</evidence>
<proteinExistence type="predicted"/>
<dbReference type="InterPro" id="IPR036412">
    <property type="entry name" value="HAD-like_sf"/>
</dbReference>
<dbReference type="Gene3D" id="1.10.150.240">
    <property type="entry name" value="Putative phosphatase, domain 2"/>
    <property type="match status" value="1"/>
</dbReference>